<dbReference type="RefSeq" id="WP_029310523.1">
    <property type="nucleotide sequence ID" value="NZ_FTNE01000004.1"/>
</dbReference>
<evidence type="ECO:0000259" key="1">
    <source>
        <dbReference type="Pfam" id="PF00534"/>
    </source>
</evidence>
<evidence type="ECO:0000313" key="3">
    <source>
        <dbReference type="EMBL" id="SIQ40479.1"/>
    </source>
</evidence>
<dbReference type="SUPFAM" id="SSF53756">
    <property type="entry name" value="UDP-Glycosyltransferase/glycogen phosphorylase"/>
    <property type="match status" value="1"/>
</dbReference>
<dbReference type="PANTHER" id="PTHR45947">
    <property type="entry name" value="SULFOQUINOVOSYL TRANSFERASE SQD2"/>
    <property type="match status" value="1"/>
</dbReference>
<keyword evidence="4" id="KW-1185">Reference proteome</keyword>
<feature type="domain" description="Glycosyltransferase subfamily 4-like N-terminal" evidence="2">
    <location>
        <begin position="90"/>
        <end position="211"/>
    </location>
</feature>
<dbReference type="PANTHER" id="PTHR45947:SF3">
    <property type="entry name" value="SULFOQUINOVOSYL TRANSFERASE SQD2"/>
    <property type="match status" value="1"/>
</dbReference>
<dbReference type="Pfam" id="PF00534">
    <property type="entry name" value="Glycos_transf_1"/>
    <property type="match status" value="1"/>
</dbReference>
<name>A0A8G2CJ12_ACIRU</name>
<dbReference type="CDD" id="cd03801">
    <property type="entry name" value="GT4_PimA-like"/>
    <property type="match status" value="1"/>
</dbReference>
<dbReference type="GO" id="GO:0016758">
    <property type="term" value="F:hexosyltransferase activity"/>
    <property type="evidence" value="ECO:0007669"/>
    <property type="project" value="TreeGrafter"/>
</dbReference>
<keyword evidence="3" id="KW-0328">Glycosyltransferase</keyword>
<feature type="domain" description="Glycosyl transferase family 1" evidence="1">
    <location>
        <begin position="229"/>
        <end position="389"/>
    </location>
</feature>
<dbReference type="InterPro" id="IPR050194">
    <property type="entry name" value="Glycosyltransferase_grp1"/>
</dbReference>
<evidence type="ECO:0000259" key="2">
    <source>
        <dbReference type="Pfam" id="PF13439"/>
    </source>
</evidence>
<dbReference type="InterPro" id="IPR028098">
    <property type="entry name" value="Glyco_trans_4-like_N"/>
</dbReference>
<dbReference type="Pfam" id="PF13439">
    <property type="entry name" value="Glyco_transf_4"/>
    <property type="match status" value="1"/>
</dbReference>
<protein>
    <submittedName>
        <fullName evidence="3">Phosphatidylinositol alpha-1,6-mannosyltransferase</fullName>
    </submittedName>
</protein>
<sequence>MSARDGIILIANNFPPVQGGSAVVYGALARQAAPQVSVLAPRVSYTDGLPLIGWREHDRAAAQPRSGAPGYRVHRLALLRTPIGGPQQGGIGRLRFIARDLLIRLRILAALRAMLGSGRIGAVCIGELVPSGWLFAVLRRWPGVRRIVYIHGEEITTRDDYDPDWSRRRRSLAAADAIIVVSRFTAEAVRTLLAGTSAPPIVLIENGVDFRRFSSSARRPDLIAHYGLEDKFVYVSVCRLLEKKGIDHAIRAFASVWADHPECRFLVVGAGPFADTLRAIATESGVADAVIFAGAVADVDLADHYALGDVFVMPNRALPSGDTEGFGLVFLEANAAGLPVIAGRDGGSVDAVTDGINGLVVDGHAIPAIEAAMRRLHDDPALRAHIAAQGLACAQAADWQVKARDFVAACLDRTPTPNSA</sequence>
<evidence type="ECO:0000313" key="4">
    <source>
        <dbReference type="Proteomes" id="UP000186308"/>
    </source>
</evidence>
<accession>A0A8G2CJ12</accession>
<dbReference type="AlphaFoldDB" id="A0A8G2CJ12"/>
<proteinExistence type="predicted"/>
<keyword evidence="3" id="KW-0808">Transferase</keyword>
<reference evidence="3 4" key="1">
    <citation type="submission" date="2017-01" db="EMBL/GenBank/DDBJ databases">
        <authorList>
            <person name="Varghese N."/>
            <person name="Submissions S."/>
        </authorList>
    </citation>
    <scope>NUCLEOTIDE SEQUENCE [LARGE SCALE GENOMIC DNA]</scope>
    <source>
        <strain evidence="3 4">ATCC 35905</strain>
    </source>
</reference>
<dbReference type="Proteomes" id="UP000186308">
    <property type="component" value="Unassembled WGS sequence"/>
</dbReference>
<dbReference type="EMBL" id="FTNE01000004">
    <property type="protein sequence ID" value="SIQ40479.1"/>
    <property type="molecule type" value="Genomic_DNA"/>
</dbReference>
<comment type="caution">
    <text evidence="3">The sequence shown here is derived from an EMBL/GenBank/DDBJ whole genome shotgun (WGS) entry which is preliminary data.</text>
</comment>
<dbReference type="InterPro" id="IPR001296">
    <property type="entry name" value="Glyco_trans_1"/>
</dbReference>
<gene>
    <name evidence="3" type="ORF">SAMN05421828_104130</name>
</gene>
<organism evidence="3 4">
    <name type="scientific">Acidiphilium rubrum</name>
    <dbReference type="NCBI Taxonomy" id="526"/>
    <lineage>
        <taxon>Bacteria</taxon>
        <taxon>Pseudomonadati</taxon>
        <taxon>Pseudomonadota</taxon>
        <taxon>Alphaproteobacteria</taxon>
        <taxon>Acetobacterales</taxon>
        <taxon>Acidocellaceae</taxon>
        <taxon>Acidiphilium</taxon>
    </lineage>
</organism>
<dbReference type="Gene3D" id="3.40.50.2000">
    <property type="entry name" value="Glycogen Phosphorylase B"/>
    <property type="match status" value="2"/>
</dbReference>